<protein>
    <submittedName>
        <fullName evidence="2">Uncharacterized protein</fullName>
    </submittedName>
</protein>
<dbReference type="Pfam" id="PF06881">
    <property type="entry name" value="Elongin_A"/>
    <property type="match status" value="1"/>
</dbReference>
<evidence type="ECO:0000313" key="2">
    <source>
        <dbReference type="EMBL" id="KAK9826702.1"/>
    </source>
</evidence>
<feature type="region of interest" description="Disordered" evidence="1">
    <location>
        <begin position="221"/>
        <end position="449"/>
    </location>
</feature>
<feature type="compositionally biased region" description="Polar residues" evidence="1">
    <location>
        <begin position="301"/>
        <end position="312"/>
    </location>
</feature>
<evidence type="ECO:0000256" key="1">
    <source>
        <dbReference type="SAM" id="MobiDB-lite"/>
    </source>
</evidence>
<dbReference type="Gene3D" id="6.10.250.3180">
    <property type="match status" value="1"/>
</dbReference>
<feature type="compositionally biased region" description="Basic and acidic residues" evidence="1">
    <location>
        <begin position="370"/>
        <end position="383"/>
    </location>
</feature>
<dbReference type="GO" id="GO:0070449">
    <property type="term" value="C:elongin complex"/>
    <property type="evidence" value="ECO:0007669"/>
    <property type="project" value="InterPro"/>
</dbReference>
<feature type="compositionally biased region" description="Polar residues" evidence="1">
    <location>
        <begin position="223"/>
        <end position="250"/>
    </location>
</feature>
<reference evidence="2 3" key="1">
    <citation type="journal article" date="2024" name="Nat. Commun.">
        <title>Phylogenomics reveals the evolutionary origins of lichenization in chlorophyte algae.</title>
        <authorList>
            <person name="Puginier C."/>
            <person name="Libourel C."/>
            <person name="Otte J."/>
            <person name="Skaloud P."/>
            <person name="Haon M."/>
            <person name="Grisel S."/>
            <person name="Petersen M."/>
            <person name="Berrin J.G."/>
            <person name="Delaux P.M."/>
            <person name="Dal Grande F."/>
            <person name="Keller J."/>
        </authorList>
    </citation>
    <scope>NUCLEOTIDE SEQUENCE [LARGE SCALE GENOMIC DNA]</scope>
    <source>
        <strain evidence="2 3">SAG 2145</strain>
    </source>
</reference>
<feature type="region of interest" description="Disordered" evidence="1">
    <location>
        <begin position="462"/>
        <end position="496"/>
    </location>
</feature>
<dbReference type="EMBL" id="JALJOS010000020">
    <property type="protein sequence ID" value="KAK9826702.1"/>
    <property type="molecule type" value="Genomic_DNA"/>
</dbReference>
<gene>
    <name evidence="2" type="ORF">WJX74_011002</name>
</gene>
<comment type="caution">
    <text evidence="2">The sequence shown here is derived from an EMBL/GenBank/DDBJ whole genome shotgun (WGS) entry which is preliminary data.</text>
</comment>
<accession>A0AAW1QZ44</accession>
<dbReference type="GO" id="GO:0006368">
    <property type="term" value="P:transcription elongation by RNA polymerase II"/>
    <property type="evidence" value="ECO:0007669"/>
    <property type="project" value="InterPro"/>
</dbReference>
<dbReference type="PANTHER" id="PTHR47543:SF2">
    <property type="entry name" value="RNA POLYMERASE II TRANSCRIPTION FACTOR SIII SUBUNIT A"/>
    <property type="match status" value="1"/>
</dbReference>
<feature type="region of interest" description="Disordered" evidence="1">
    <location>
        <begin position="133"/>
        <end position="178"/>
    </location>
</feature>
<feature type="compositionally biased region" description="Polar residues" evidence="1">
    <location>
        <begin position="398"/>
        <end position="408"/>
    </location>
</feature>
<organism evidence="2 3">
    <name type="scientific">Apatococcus lobatus</name>
    <dbReference type="NCBI Taxonomy" id="904363"/>
    <lineage>
        <taxon>Eukaryota</taxon>
        <taxon>Viridiplantae</taxon>
        <taxon>Chlorophyta</taxon>
        <taxon>core chlorophytes</taxon>
        <taxon>Trebouxiophyceae</taxon>
        <taxon>Chlorellales</taxon>
        <taxon>Chlorellaceae</taxon>
        <taxon>Apatococcus</taxon>
    </lineage>
</organism>
<keyword evidence="3" id="KW-1185">Reference proteome</keyword>
<sequence>MSYVARSREIPSLEQLARQTLISYRSALSNIGDIELVLVGPVLQLCSAEDLARIEDSTERYGRKVAWELRPYWRRAYEAVYGELSPEEAAKLLPDASTDSSLNTGINWRLLYDWKSEQRAEKMRRTGAMLREMQRQEESSRNAHTVQVINRPENRHTPPKSHWSAGRSALPKTAGKPKGAQQLIAMKHKAAAAASKTRSPGYAAPLKSSWQQAKLASIDRSGAVSSATTSGPSQKSCQKSRAQHQPSSILQEGPNKRARLREEEINWGKAAPSQPLRPSGGSPSPGATLHAKTAKPALQSPAMTSSSRQQPSPGKHALLETDIEWDAGMHAAPAGRSVQSHNGPGANPASHTSRHDPDAKPSNPSALLEAQRDSSRPPRREPPGHPSCLMEHSPLVARSTNGQAQGLDQQALKGRQEHERVQQALGHNPAATRRIQPNARQAAEKDPPSLIKRQMETIHRLKVAEAQHQGRPSGQRAAPRVQAKPAVLPQASDIDW</sequence>
<evidence type="ECO:0000313" key="3">
    <source>
        <dbReference type="Proteomes" id="UP001438707"/>
    </source>
</evidence>
<dbReference type="Proteomes" id="UP001438707">
    <property type="component" value="Unassembled WGS sequence"/>
</dbReference>
<dbReference type="PANTHER" id="PTHR47543">
    <property type="entry name" value="OS08G0169600 PROTEIN"/>
    <property type="match status" value="1"/>
</dbReference>
<dbReference type="InterPro" id="IPR010684">
    <property type="entry name" value="RNA_pol_II_trans_fac_SIII_A"/>
</dbReference>
<dbReference type="AlphaFoldDB" id="A0AAW1QZ44"/>
<name>A0AAW1QZ44_9CHLO</name>
<proteinExistence type="predicted"/>